<organism evidence="2 3">
    <name type="scientific">Natronospira proteinivora</name>
    <dbReference type="NCBI Taxonomy" id="1807133"/>
    <lineage>
        <taxon>Bacteria</taxon>
        <taxon>Pseudomonadati</taxon>
        <taxon>Pseudomonadota</taxon>
        <taxon>Gammaproteobacteria</taxon>
        <taxon>Natronospirales</taxon>
        <taxon>Natronospiraceae</taxon>
        <taxon>Natronospira</taxon>
    </lineage>
</organism>
<name>A0ABT1G832_9GAMM</name>
<proteinExistence type="predicted"/>
<evidence type="ECO:0000313" key="2">
    <source>
        <dbReference type="EMBL" id="MCP1727212.1"/>
    </source>
</evidence>
<dbReference type="Proteomes" id="UP001523550">
    <property type="component" value="Unassembled WGS sequence"/>
</dbReference>
<feature type="compositionally biased region" description="Gly residues" evidence="1">
    <location>
        <begin position="133"/>
        <end position="142"/>
    </location>
</feature>
<reference evidence="2 3" key="1">
    <citation type="submission" date="2022-03" db="EMBL/GenBank/DDBJ databases">
        <title>Genomic Encyclopedia of Type Strains, Phase III (KMG-III): the genomes of soil and plant-associated and newly described type strains.</title>
        <authorList>
            <person name="Whitman W."/>
        </authorList>
    </citation>
    <scope>NUCLEOTIDE SEQUENCE [LARGE SCALE GENOMIC DNA]</scope>
    <source>
        <strain evidence="2 3">BSker1</strain>
    </source>
</reference>
<evidence type="ECO:0000313" key="3">
    <source>
        <dbReference type="Proteomes" id="UP001523550"/>
    </source>
</evidence>
<accession>A0ABT1G832</accession>
<evidence type="ECO:0000256" key="1">
    <source>
        <dbReference type="SAM" id="MobiDB-lite"/>
    </source>
</evidence>
<keyword evidence="3" id="KW-1185">Reference proteome</keyword>
<feature type="region of interest" description="Disordered" evidence="1">
    <location>
        <begin position="122"/>
        <end position="142"/>
    </location>
</feature>
<gene>
    <name evidence="2" type="ORF">J2T60_001177</name>
</gene>
<sequence length="392" mass="45386">MLIRFFTTLRQHGLKVTPKDLIALHEVMEAGLPQCDMDAFYQLARMTLIKDETQFDRFDQAFAHFHEGLEAMPSPLGSELPEDWLRLEMERHFTEQEKREIEAMGGLEALMKALEERLKEQETRHQGGNKWIGTGGTSPFGHGGYNPEGIRIGGPGRHRRATKVWEQRQYRNLDDDSELASRNIKLALRKLRHFARSGAREELNLDETIRSTARNAGLLDIRTRPERHNAVKVLTFFDVGGSMDDHVQLSQTLFSACRSEFKHLEHYYFHNFIYEHLWQDNQLRQQQLIALDDILHTYSPDYKVIIVGDAAMSPYEIAVPFGAIDFMNPEPGQVSFEKIKQHFKRIVWLNPIPETEWEHTYSIGMVRELVNDNMFPLTVKGIEEAITALRGK</sequence>
<dbReference type="EMBL" id="JALJYF010000001">
    <property type="protein sequence ID" value="MCP1727212.1"/>
    <property type="molecule type" value="Genomic_DNA"/>
</dbReference>
<dbReference type="PANTHER" id="PTHR39338:SF7">
    <property type="entry name" value="BLL6692 PROTEIN"/>
    <property type="match status" value="1"/>
</dbReference>
<comment type="caution">
    <text evidence="2">The sequence shown here is derived from an EMBL/GenBank/DDBJ whole genome shotgun (WGS) entry which is preliminary data.</text>
</comment>
<dbReference type="RefSeq" id="WP_253446757.1">
    <property type="nucleotide sequence ID" value="NZ_JALJYF010000001.1"/>
</dbReference>
<protein>
    <submittedName>
        <fullName evidence="2">Uncharacterized protein with von Willebrand factor type A (VWA) domain</fullName>
    </submittedName>
</protein>
<dbReference type="PANTHER" id="PTHR39338">
    <property type="entry name" value="BLL5662 PROTEIN-RELATED"/>
    <property type="match status" value="1"/>
</dbReference>